<reference evidence="1 2" key="1">
    <citation type="submission" date="2024-06" db="EMBL/GenBank/DDBJ databases">
        <title>Genomics of switchgrass bacterial isolates.</title>
        <authorList>
            <person name="Shade A."/>
        </authorList>
    </citation>
    <scope>NUCLEOTIDE SEQUENCE [LARGE SCALE GENOMIC DNA]</scope>
    <source>
        <strain evidence="1 2">PvP084</strain>
    </source>
</reference>
<accession>A0ABV2NTB7</accession>
<dbReference type="RefSeq" id="WP_209735473.1">
    <property type="nucleotide sequence ID" value="NZ_JBEPNV010000003.1"/>
</dbReference>
<evidence type="ECO:0000313" key="1">
    <source>
        <dbReference type="EMBL" id="MET3869779.1"/>
    </source>
</evidence>
<sequence length="79" mass="8569">MPYILQRLAAGSYDLLLDGEIVGSVVRSVSKGGDVRGWHAELLEDAPPRPAPFMQVAHRFDTLEAAVTWLDGACVEDST</sequence>
<dbReference type="Proteomes" id="UP001549119">
    <property type="component" value="Unassembled WGS sequence"/>
</dbReference>
<proteinExistence type="predicted"/>
<name>A0ABV2NTB7_9HYPH</name>
<evidence type="ECO:0000313" key="2">
    <source>
        <dbReference type="Proteomes" id="UP001549119"/>
    </source>
</evidence>
<dbReference type="EMBL" id="JBEPNW010000005">
    <property type="protein sequence ID" value="MET3869779.1"/>
    <property type="molecule type" value="Genomic_DNA"/>
</dbReference>
<keyword evidence="2" id="KW-1185">Reference proteome</keyword>
<gene>
    <name evidence="1" type="ORF">ABIC20_007164</name>
</gene>
<organism evidence="1 2">
    <name type="scientific">Methylobacterium radiotolerans</name>
    <dbReference type="NCBI Taxonomy" id="31998"/>
    <lineage>
        <taxon>Bacteria</taxon>
        <taxon>Pseudomonadati</taxon>
        <taxon>Pseudomonadota</taxon>
        <taxon>Alphaproteobacteria</taxon>
        <taxon>Hyphomicrobiales</taxon>
        <taxon>Methylobacteriaceae</taxon>
        <taxon>Methylobacterium</taxon>
    </lineage>
</organism>
<comment type="caution">
    <text evidence="1">The sequence shown here is derived from an EMBL/GenBank/DDBJ whole genome shotgun (WGS) entry which is preliminary data.</text>
</comment>
<protein>
    <submittedName>
        <fullName evidence="1">Uncharacterized protein</fullName>
    </submittedName>
</protein>